<dbReference type="AlphaFoldDB" id="A0A4S8LS14"/>
<dbReference type="EMBL" id="ML179283">
    <property type="protein sequence ID" value="THU92302.1"/>
    <property type="molecule type" value="Genomic_DNA"/>
</dbReference>
<proteinExistence type="predicted"/>
<evidence type="ECO:0000313" key="1">
    <source>
        <dbReference type="EMBL" id="THU92302.1"/>
    </source>
</evidence>
<evidence type="ECO:0000313" key="2">
    <source>
        <dbReference type="Proteomes" id="UP000297245"/>
    </source>
</evidence>
<gene>
    <name evidence="1" type="ORF">K435DRAFT_906483</name>
</gene>
<organism evidence="1 2">
    <name type="scientific">Dendrothele bispora (strain CBS 962.96)</name>
    <dbReference type="NCBI Taxonomy" id="1314807"/>
    <lineage>
        <taxon>Eukaryota</taxon>
        <taxon>Fungi</taxon>
        <taxon>Dikarya</taxon>
        <taxon>Basidiomycota</taxon>
        <taxon>Agaricomycotina</taxon>
        <taxon>Agaricomycetes</taxon>
        <taxon>Agaricomycetidae</taxon>
        <taxon>Agaricales</taxon>
        <taxon>Agaricales incertae sedis</taxon>
        <taxon>Dendrothele</taxon>
    </lineage>
</organism>
<name>A0A4S8LS14_DENBC</name>
<reference evidence="1 2" key="1">
    <citation type="journal article" date="2019" name="Nat. Ecol. Evol.">
        <title>Megaphylogeny resolves global patterns of mushroom evolution.</title>
        <authorList>
            <person name="Varga T."/>
            <person name="Krizsan K."/>
            <person name="Foldi C."/>
            <person name="Dima B."/>
            <person name="Sanchez-Garcia M."/>
            <person name="Sanchez-Ramirez S."/>
            <person name="Szollosi G.J."/>
            <person name="Szarkandi J.G."/>
            <person name="Papp V."/>
            <person name="Albert L."/>
            <person name="Andreopoulos W."/>
            <person name="Angelini C."/>
            <person name="Antonin V."/>
            <person name="Barry K.W."/>
            <person name="Bougher N.L."/>
            <person name="Buchanan P."/>
            <person name="Buyck B."/>
            <person name="Bense V."/>
            <person name="Catcheside P."/>
            <person name="Chovatia M."/>
            <person name="Cooper J."/>
            <person name="Damon W."/>
            <person name="Desjardin D."/>
            <person name="Finy P."/>
            <person name="Geml J."/>
            <person name="Haridas S."/>
            <person name="Hughes K."/>
            <person name="Justo A."/>
            <person name="Karasinski D."/>
            <person name="Kautmanova I."/>
            <person name="Kiss B."/>
            <person name="Kocsube S."/>
            <person name="Kotiranta H."/>
            <person name="LaButti K.M."/>
            <person name="Lechner B.E."/>
            <person name="Liimatainen K."/>
            <person name="Lipzen A."/>
            <person name="Lukacs Z."/>
            <person name="Mihaltcheva S."/>
            <person name="Morgado L.N."/>
            <person name="Niskanen T."/>
            <person name="Noordeloos M.E."/>
            <person name="Ohm R.A."/>
            <person name="Ortiz-Santana B."/>
            <person name="Ovrebo C."/>
            <person name="Racz N."/>
            <person name="Riley R."/>
            <person name="Savchenko A."/>
            <person name="Shiryaev A."/>
            <person name="Soop K."/>
            <person name="Spirin V."/>
            <person name="Szebenyi C."/>
            <person name="Tomsovsky M."/>
            <person name="Tulloss R.E."/>
            <person name="Uehling J."/>
            <person name="Grigoriev I.V."/>
            <person name="Vagvolgyi C."/>
            <person name="Papp T."/>
            <person name="Martin F.M."/>
            <person name="Miettinen O."/>
            <person name="Hibbett D.S."/>
            <person name="Nagy L.G."/>
        </authorList>
    </citation>
    <scope>NUCLEOTIDE SEQUENCE [LARGE SCALE GENOMIC DNA]</scope>
    <source>
        <strain evidence="1 2">CBS 962.96</strain>
    </source>
</reference>
<accession>A0A4S8LS14</accession>
<protein>
    <submittedName>
        <fullName evidence="1">Uncharacterized protein</fullName>
    </submittedName>
</protein>
<dbReference type="Proteomes" id="UP000297245">
    <property type="component" value="Unassembled WGS sequence"/>
</dbReference>
<keyword evidence="2" id="KW-1185">Reference proteome</keyword>
<sequence length="152" mass="16895">MPDRNTTVYGKYGTVKYGLNRTVTVPSWGGAEPQTMYTRKLDVNVDKEREEEGERATYLVNPSSHVLNCQGGASKQFDKLPSVGVVGSGRNSCQPAAIRWQLPTCQCSSSWQLVAGSYFFNLNDLEDTVNNLEKKLKKKDETDHELANAKCS</sequence>